<dbReference type="Pfam" id="PF01370">
    <property type="entry name" value="Epimerase"/>
    <property type="match status" value="1"/>
</dbReference>
<keyword evidence="3" id="KW-1185">Reference proteome</keyword>
<dbReference type="GeneID" id="68106697"/>
<feature type="domain" description="NAD-dependent epimerase/dehydratase" evidence="1">
    <location>
        <begin position="10"/>
        <end position="254"/>
    </location>
</feature>
<dbReference type="RefSeq" id="XP_044541614.1">
    <property type="nucleotide sequence ID" value="XM_044690210.1"/>
</dbReference>
<dbReference type="AlphaFoldDB" id="A0AA88KCS6"/>
<evidence type="ECO:0000313" key="2">
    <source>
        <dbReference type="EMBL" id="KAG2370750.1"/>
    </source>
</evidence>
<reference evidence="2 3" key="1">
    <citation type="journal article" date="2018" name="BMC Genomics">
        <title>The genome of Naegleria lovaniensis, the basis for a comparative approach to unravel pathogenicity factors of the human pathogenic amoeba N. fowleri.</title>
        <authorList>
            <person name="Liechti N."/>
            <person name="Schurch N."/>
            <person name="Bruggmann R."/>
            <person name="Wittwer M."/>
        </authorList>
    </citation>
    <scope>NUCLEOTIDE SEQUENCE [LARGE SCALE GENOMIC DNA]</scope>
    <source>
        <strain evidence="2 3">ATCC 30569</strain>
    </source>
</reference>
<name>A0AA88KCS6_NAELO</name>
<accession>A0AA88KCS6</accession>
<organism evidence="2 3">
    <name type="scientific">Naegleria lovaniensis</name>
    <name type="common">Amoeba</name>
    <dbReference type="NCBI Taxonomy" id="51637"/>
    <lineage>
        <taxon>Eukaryota</taxon>
        <taxon>Discoba</taxon>
        <taxon>Heterolobosea</taxon>
        <taxon>Tetramitia</taxon>
        <taxon>Eutetramitia</taxon>
        <taxon>Vahlkampfiidae</taxon>
        <taxon>Naegleria</taxon>
    </lineage>
</organism>
<evidence type="ECO:0000313" key="3">
    <source>
        <dbReference type="Proteomes" id="UP000816034"/>
    </source>
</evidence>
<protein>
    <recommendedName>
        <fullName evidence="1">NAD-dependent epimerase/dehydratase domain-containing protein</fullName>
    </recommendedName>
</protein>
<gene>
    <name evidence="2" type="ORF">C9374_014244</name>
</gene>
<sequence>MSSASNKPRVLILGGTGFVARHFVKYLIENDLVSKIRVADKQLPKTAYMSDDLLNIYENNPLVEYKQANLSNPQHIKKAFEDSTGPFNFIVNLAAETRYGQEEATYKQMVYDISVNCAKEALNYISSIEKYIEVSTAQVYDSGSKASKETDKLVPWTLLAKFKAQAEEELKKLSPEFAKKLIILRPAIIYGPADLNGLTPRITCACTYTSTNEKMKLLWSGDLCINTVHVRDVARALWHLYTNTKTTGPLTFNLCDKNQTDQKKMNEILEKIFGIETGFFGTLLSQAAKLNMKGAADTANENHMLPWSEMTKQSGIKFTPLSPHIDKELLYNNSLSVDGSLIEKETGFHYEYPKMTEELILEQIDYFKKLNLFPNFTKLEKKK</sequence>
<dbReference type="Proteomes" id="UP000816034">
    <property type="component" value="Unassembled WGS sequence"/>
</dbReference>
<evidence type="ECO:0000259" key="1">
    <source>
        <dbReference type="Pfam" id="PF01370"/>
    </source>
</evidence>
<dbReference type="InterPro" id="IPR001509">
    <property type="entry name" value="Epimerase_deHydtase"/>
</dbReference>
<dbReference type="Gene3D" id="3.40.50.720">
    <property type="entry name" value="NAD(P)-binding Rossmann-like Domain"/>
    <property type="match status" value="1"/>
</dbReference>
<dbReference type="SUPFAM" id="SSF51735">
    <property type="entry name" value="NAD(P)-binding Rossmann-fold domains"/>
    <property type="match status" value="1"/>
</dbReference>
<dbReference type="InterPro" id="IPR036291">
    <property type="entry name" value="NAD(P)-bd_dom_sf"/>
</dbReference>
<dbReference type="PANTHER" id="PTHR43245">
    <property type="entry name" value="BIFUNCTIONAL POLYMYXIN RESISTANCE PROTEIN ARNA"/>
    <property type="match status" value="1"/>
</dbReference>
<dbReference type="EMBL" id="PYSW02000081">
    <property type="protein sequence ID" value="KAG2370750.1"/>
    <property type="molecule type" value="Genomic_DNA"/>
</dbReference>
<dbReference type="PANTHER" id="PTHR43245:SF11">
    <property type="entry name" value="LD23561P"/>
    <property type="match status" value="1"/>
</dbReference>
<comment type="caution">
    <text evidence="2">The sequence shown here is derived from an EMBL/GenBank/DDBJ whole genome shotgun (WGS) entry which is preliminary data.</text>
</comment>
<proteinExistence type="predicted"/>
<dbReference type="InterPro" id="IPR050177">
    <property type="entry name" value="Lipid_A_modif_metabolic_enz"/>
</dbReference>
<dbReference type="CDD" id="cd08946">
    <property type="entry name" value="SDR_e"/>
    <property type="match status" value="1"/>
</dbReference>